<gene>
    <name evidence="2" type="ORF">BFS35_001240</name>
</gene>
<dbReference type="NCBIfam" id="TIGR01891">
    <property type="entry name" value="amidohydrolases"/>
    <property type="match status" value="1"/>
</dbReference>
<accession>A0A2G5NRE4</accession>
<protein>
    <submittedName>
        <fullName evidence="2">Amidohydrolase</fullName>
    </submittedName>
</protein>
<feature type="domain" description="Peptidase M20 dimerisation" evidence="1">
    <location>
        <begin position="166"/>
        <end position="265"/>
    </location>
</feature>
<evidence type="ECO:0000313" key="2">
    <source>
        <dbReference type="EMBL" id="RAI82338.1"/>
    </source>
</evidence>
<keyword evidence="3" id="KW-1185">Reference proteome</keyword>
<proteinExistence type="predicted"/>
<dbReference type="InterPro" id="IPR011650">
    <property type="entry name" value="Peptidase_M20_dimer"/>
</dbReference>
<dbReference type="RefSeq" id="WP_099580108.1">
    <property type="nucleotide sequence ID" value="NZ_MJBI02000001.1"/>
</dbReference>
<dbReference type="SUPFAM" id="SSF53187">
    <property type="entry name" value="Zn-dependent exopeptidases"/>
    <property type="match status" value="1"/>
</dbReference>
<dbReference type="Gene3D" id="3.30.70.360">
    <property type="match status" value="1"/>
</dbReference>
<dbReference type="InterPro" id="IPR002933">
    <property type="entry name" value="Peptidase_M20"/>
</dbReference>
<dbReference type="InterPro" id="IPR017439">
    <property type="entry name" value="Amidohydrolase"/>
</dbReference>
<dbReference type="InterPro" id="IPR036264">
    <property type="entry name" value="Bact_exopeptidase_dim_dom"/>
</dbReference>
<sequence>MNNTDFHDRILDINRELNLRAEVSWDEEKTTKYIEKLFRDDYEVHRFNKTGLYIKIPGEIDKTVAFRSDIDALPYNFEDGLKVIHACGHDAHMTTLIGLLFKLKLTNYQPKYNLLFIFQPAEEAGSGAKYVLEHDILNDVEYMFGMHVRPKNELKGNEFSSSIQHGASATLHVDITTTEGHAGRPWESINSIDIAMTLNQKIKALNNEKDRSYSVKMTTIETLGGTHNTIPGTVNCVFDVRAQYNDKMAALQENIDNICEMIKGQYECTLKYYYTSNTVAAEVSDEARNILTEVLREQQHDYIETIVTPGAEDFHTYSNTLPEIKTTMLGIGCNMNHGLHHPEMKYDKESIFTAINIYYDVIKKLDKKVS</sequence>
<evidence type="ECO:0000259" key="1">
    <source>
        <dbReference type="Pfam" id="PF07687"/>
    </source>
</evidence>
<comment type="caution">
    <text evidence="2">The sequence shown here is derived from an EMBL/GenBank/DDBJ whole genome shotgun (WGS) entry which is preliminary data.</text>
</comment>
<dbReference type="EMBL" id="MJBI02000001">
    <property type="protein sequence ID" value="RAI82338.1"/>
    <property type="molecule type" value="Genomic_DNA"/>
</dbReference>
<dbReference type="Pfam" id="PF01546">
    <property type="entry name" value="Peptidase_M20"/>
    <property type="match status" value="1"/>
</dbReference>
<dbReference type="Proteomes" id="UP000229523">
    <property type="component" value="Unassembled WGS sequence"/>
</dbReference>
<reference evidence="2 3" key="1">
    <citation type="journal article" date="2018" name="Front. Microbiol.">
        <title>Description and Comparative Genomics of Macrococcus caseolyticus subsp. hominis subsp. nov., Macrococcus goetzii sp. nov., Macrococcus epidermidis sp. nov., and Macrococcus bohemicus sp. nov., Novel Macrococci From Human Clinical Material With Virulence Potential and Suspected Uptake of Foreign DNA by Natural Transformation.</title>
        <authorList>
            <person name="Maslanova I."/>
            <person name="Wertheimer Z."/>
            <person name="Sedlacek I."/>
            <person name="Svec P."/>
            <person name="Indrakova A."/>
            <person name="Kovarovic V."/>
            <person name="Schumann P."/>
            <person name="Sproer C."/>
            <person name="Kralova S."/>
            <person name="Sedo O."/>
            <person name="Kristofova L."/>
            <person name="Vrbovska V."/>
            <person name="Fuzik T."/>
            <person name="Petras P."/>
            <person name="Zdrahal Z."/>
            <person name="Ruzickova V."/>
            <person name="Doskar J."/>
            <person name="Pantucek R."/>
        </authorList>
    </citation>
    <scope>NUCLEOTIDE SEQUENCE [LARGE SCALE GENOMIC DNA]</scope>
    <source>
        <strain evidence="2 3">CCM 4927</strain>
    </source>
</reference>
<evidence type="ECO:0000313" key="3">
    <source>
        <dbReference type="Proteomes" id="UP000229523"/>
    </source>
</evidence>
<dbReference type="PANTHER" id="PTHR11014:SF122">
    <property type="entry name" value="AMIDOHYDROLASE AMHX"/>
    <property type="match status" value="1"/>
</dbReference>
<dbReference type="Gene3D" id="3.40.630.10">
    <property type="entry name" value="Zn peptidases"/>
    <property type="match status" value="1"/>
</dbReference>
<dbReference type="SUPFAM" id="SSF55031">
    <property type="entry name" value="Bacterial exopeptidase dimerisation domain"/>
    <property type="match status" value="1"/>
</dbReference>
<dbReference type="AlphaFoldDB" id="A0A2G5NRE4"/>
<name>A0A2G5NRE4_9STAP</name>
<dbReference type="GO" id="GO:0016787">
    <property type="term" value="F:hydrolase activity"/>
    <property type="evidence" value="ECO:0007669"/>
    <property type="project" value="UniProtKB-KW"/>
</dbReference>
<dbReference type="PANTHER" id="PTHR11014">
    <property type="entry name" value="PEPTIDASE M20 FAMILY MEMBER"/>
    <property type="match status" value="1"/>
</dbReference>
<organism evidence="2 3">
    <name type="scientific">Macrococcoides goetzii</name>
    <dbReference type="NCBI Taxonomy" id="1891097"/>
    <lineage>
        <taxon>Bacteria</taxon>
        <taxon>Bacillati</taxon>
        <taxon>Bacillota</taxon>
        <taxon>Bacilli</taxon>
        <taxon>Bacillales</taxon>
        <taxon>Staphylococcaceae</taxon>
        <taxon>Macrococcoides</taxon>
    </lineage>
</organism>
<dbReference type="Pfam" id="PF07687">
    <property type="entry name" value="M20_dimer"/>
    <property type="match status" value="1"/>
</dbReference>